<organism evidence="1 7">
    <name type="scientific">Cryptotermes secundus</name>
    <dbReference type="NCBI Taxonomy" id="105785"/>
    <lineage>
        <taxon>Eukaryota</taxon>
        <taxon>Metazoa</taxon>
        <taxon>Ecdysozoa</taxon>
        <taxon>Arthropoda</taxon>
        <taxon>Hexapoda</taxon>
        <taxon>Insecta</taxon>
        <taxon>Pterygota</taxon>
        <taxon>Neoptera</taxon>
        <taxon>Polyneoptera</taxon>
        <taxon>Dictyoptera</taxon>
        <taxon>Blattodea</taxon>
        <taxon>Blattoidea</taxon>
        <taxon>Termitoidae</taxon>
        <taxon>Kalotermitidae</taxon>
        <taxon>Cryptotermitinae</taxon>
        <taxon>Cryptotermes</taxon>
    </lineage>
</organism>
<dbReference type="EMBL" id="NEVH01009083">
    <property type="protein sequence ID" value="PNF33735.1"/>
    <property type="molecule type" value="Genomic_DNA"/>
</dbReference>
<name>A0A2J7PET1_9NEOP</name>
<dbReference type="PANTHER" id="PTHR46114:SF1">
    <property type="entry name" value="ZAD DOMAIN-CONTAINING PROTEIN"/>
    <property type="match status" value="1"/>
</dbReference>
<dbReference type="AlphaFoldDB" id="A0A2J7PET1"/>
<dbReference type="EMBL" id="NEVH01025127">
    <property type="protein sequence ID" value="PNF16142.1"/>
    <property type="molecule type" value="Genomic_DNA"/>
</dbReference>
<evidence type="ECO:0000313" key="2">
    <source>
        <dbReference type="EMBL" id="PNF16142.1"/>
    </source>
</evidence>
<dbReference type="PANTHER" id="PTHR46114">
    <property type="entry name" value="APPLE DOMAIN-CONTAINING PROTEIN"/>
    <property type="match status" value="1"/>
</dbReference>
<accession>A0A2J7PET1</accession>
<gene>
    <name evidence="2" type="ORF">B7P43_G03290</name>
    <name evidence="1" type="ORF">B7P43_G05360</name>
    <name evidence="5" type="ORF">B7P43_G08884</name>
    <name evidence="4" type="ORF">B7P43_G09424</name>
    <name evidence="3" type="ORF">B7P43_G11224</name>
    <name evidence="6" type="ORF">B7P43_G13002</name>
</gene>
<dbReference type="Proteomes" id="UP000235965">
    <property type="component" value="Unassembled WGS sequence"/>
</dbReference>
<sequence>MSSRRRSCINQPDVFCYICGEYTLKENRKTVSDFVKKAYFVYFGVRLGDQDKTWAPHQVCKTCTEHLRQWTTGKRKSLKFGVPMVWREPKNHFDDCYFCLVNITGINRNNRSKWTYPDLASARRPVPHSEEVPIPTFHQLPELCEDEYFPSNHPSDCNEGDSDYEGMSSIPQRFNQDELNDLIRDLNLSKEASELLASRLNDKNLLEQETKISFYRTRETDLLPFFSQDYNLVYCHEIRGLLEKMALPEYFPDDWRLFIDSSKRSLKCVLLHNGNKYGSIPIAHSTKMKEEYNTIALVLEKIKYHEHQWVICVDLKMVNFLLGQQSGYTKYPCFLCLWDSRDKTHHWVRKEWPKRENMYVGEKNIINDPLVRREKIIFPPLHIKLGLMKQFVKALDKNGSCFAYIEMKMPQLSTEKIEAGIFDGPQIRQLIKDPAFANSMNEAERKAWTSFVAVVENFLGKHKAENYVELVNEMLNSFKSLGCNMSIKVHYLHSHLDSFPENLGDTSEEQGERFHQDIKTMEDRYQGRWDTHMMADYCWSLKRDCSKIHSRKSRKRSFRSVP</sequence>
<dbReference type="EMBL" id="NEVH01007402">
    <property type="protein sequence ID" value="PNF35867.1"/>
    <property type="molecule type" value="Genomic_DNA"/>
</dbReference>
<evidence type="ECO:0000313" key="5">
    <source>
        <dbReference type="EMBL" id="PNF36872.1"/>
    </source>
</evidence>
<evidence type="ECO:0000313" key="3">
    <source>
        <dbReference type="EMBL" id="PNF33735.1"/>
    </source>
</evidence>
<reference evidence="1 7" key="1">
    <citation type="submission" date="2017-12" db="EMBL/GenBank/DDBJ databases">
        <title>Hemimetabolous genomes reveal molecular basis of termite eusociality.</title>
        <authorList>
            <person name="Harrison M.C."/>
            <person name="Jongepier E."/>
            <person name="Robertson H.M."/>
            <person name="Arning N."/>
            <person name="Bitard-Feildel T."/>
            <person name="Chao H."/>
            <person name="Childers C.P."/>
            <person name="Dinh H."/>
            <person name="Doddapaneni H."/>
            <person name="Dugan S."/>
            <person name="Gowin J."/>
            <person name="Greiner C."/>
            <person name="Han Y."/>
            <person name="Hu H."/>
            <person name="Hughes D.S.T."/>
            <person name="Huylmans A.-K."/>
            <person name="Kemena C."/>
            <person name="Kremer L.P.M."/>
            <person name="Lee S.L."/>
            <person name="Lopez-Ezquerra A."/>
            <person name="Mallet L."/>
            <person name="Monroy-Kuhn J.M."/>
            <person name="Moser A."/>
            <person name="Murali S.C."/>
            <person name="Muzny D.M."/>
            <person name="Otani S."/>
            <person name="Piulachs M.-D."/>
            <person name="Poelchau M."/>
            <person name="Qu J."/>
            <person name="Schaub F."/>
            <person name="Wada-Katsumata A."/>
            <person name="Worley K.C."/>
            <person name="Xie Q."/>
            <person name="Ylla G."/>
            <person name="Poulsen M."/>
            <person name="Gibbs R.A."/>
            <person name="Schal C."/>
            <person name="Richards S."/>
            <person name="Belles X."/>
            <person name="Korb J."/>
            <person name="Bornberg-Bauer E."/>
        </authorList>
    </citation>
    <scope>NUCLEOTIDE SEQUENCE [LARGE SCALE GENOMIC DNA]</scope>
    <source>
        <tissue evidence="1">Whole body</tissue>
    </source>
</reference>
<evidence type="ECO:0000313" key="7">
    <source>
        <dbReference type="Proteomes" id="UP000235965"/>
    </source>
</evidence>
<dbReference type="InParanoid" id="A0A2J7PET1"/>
<evidence type="ECO:0000313" key="6">
    <source>
        <dbReference type="EMBL" id="PNF41992.1"/>
    </source>
</evidence>
<evidence type="ECO:0000313" key="4">
    <source>
        <dbReference type="EMBL" id="PNF35867.1"/>
    </source>
</evidence>
<dbReference type="STRING" id="105785.A0A2J7PET1"/>
<protein>
    <submittedName>
        <fullName evidence="1">Uncharacterized protein</fullName>
    </submittedName>
</protein>
<dbReference type="OrthoDB" id="6350087at2759"/>
<evidence type="ECO:0000313" key="1">
    <source>
        <dbReference type="EMBL" id="PNF14850.1"/>
    </source>
</evidence>
<dbReference type="EMBL" id="NEVH01002562">
    <property type="protein sequence ID" value="PNF41992.1"/>
    <property type="molecule type" value="Genomic_DNA"/>
</dbReference>
<proteinExistence type="predicted"/>
<dbReference type="EMBL" id="NEVH01006727">
    <property type="protein sequence ID" value="PNF36872.1"/>
    <property type="molecule type" value="Genomic_DNA"/>
</dbReference>
<keyword evidence="7" id="KW-1185">Reference proteome</keyword>
<comment type="caution">
    <text evidence="1">The sequence shown here is derived from an EMBL/GenBank/DDBJ whole genome shotgun (WGS) entry which is preliminary data.</text>
</comment>
<dbReference type="EMBL" id="NEVH01026088">
    <property type="protein sequence ID" value="PNF14850.1"/>
    <property type="molecule type" value="Genomic_DNA"/>
</dbReference>